<gene>
    <name evidence="9" type="ORF">H4W29_003789</name>
</gene>
<evidence type="ECO:0000259" key="7">
    <source>
        <dbReference type="PROSITE" id="PS50125"/>
    </source>
</evidence>
<evidence type="ECO:0000313" key="10">
    <source>
        <dbReference type="Proteomes" id="UP000620262"/>
    </source>
</evidence>
<sequence length="674" mass="73187">MKRVLKTRPHLEARIFEALHFEALHFEGSPVHWSRPLRVHLGVLVVASLLCTSMPIIWLAFSRGSDAAVSAGVQQMRGMSLRLIEGYRNTLQGGMEAVALASTLPQLASSLPQDIKAKQGFFLEVLRNVPNATSIYTGYPDGSYLQVINTARQDTRRTLAAPDGTAFAIRTIAGRQSADVVSTLQFLDSEIRPIGEREVDYASFDPRQRPWYQSVVQDGVPVSVGPYITGTLGVPTLTIAAPMRDDAKVVVGINIHLRTISQLLDARGISPRARAYILDARDDLIAHSDPDIMSRIIAIWSRTSGAFGATANGFDSSIETVARLRRDPAFANGGLARVELDGESHLVQIAPVSVSGLFKGSTAAIIVPMEDLVAEANRLLRHNLLIAAALVLSGVTASVLLSRMVSRSLNRLADEARRIGDLDTSEKAVSHSWITEINTLATALAASRHAISQFALYVPREVVRRIVNPEGRTVAKAARQDVTVLFTDIRDFTTISERHSPEDVVDTLSAYFEILNTIAERHGGTVIQYLGDSIFVMWNAPVEDPDHAEHGCRCALAMKAAVDRLNEENRGNGRPELFTRFGLHTGPAVVGSFGAISRQQYTAMGDTINVASRLEGLNKDFGTSILVSAAIHDAVGDRFAFRPLGLVQVKGRAEKVDLWELVGDSAATTEAGPD</sequence>
<evidence type="ECO:0000256" key="3">
    <source>
        <dbReference type="ARBA" id="ARBA00022692"/>
    </source>
</evidence>
<dbReference type="InterPro" id="IPR001054">
    <property type="entry name" value="A/G_cyclase"/>
</dbReference>
<dbReference type="PANTHER" id="PTHR43081:SF1">
    <property type="entry name" value="ADENYLATE CYCLASE, TERMINAL-DIFFERENTIATION SPECIFIC"/>
    <property type="match status" value="1"/>
</dbReference>
<feature type="domain" description="Guanylate cyclase" evidence="7">
    <location>
        <begin position="483"/>
        <end position="615"/>
    </location>
</feature>
<dbReference type="InterPro" id="IPR033479">
    <property type="entry name" value="dCache_1"/>
</dbReference>
<dbReference type="Pfam" id="PF00211">
    <property type="entry name" value="Guanylate_cyc"/>
    <property type="match status" value="1"/>
</dbReference>
<evidence type="ECO:0000256" key="4">
    <source>
        <dbReference type="ARBA" id="ARBA00022989"/>
    </source>
</evidence>
<dbReference type="Pfam" id="PF02743">
    <property type="entry name" value="dCache_1"/>
    <property type="match status" value="1"/>
</dbReference>
<dbReference type="SUPFAM" id="SSF103190">
    <property type="entry name" value="Sensory domain-like"/>
    <property type="match status" value="1"/>
</dbReference>
<feature type="domain" description="HAMP" evidence="8">
    <location>
        <begin position="403"/>
        <end position="456"/>
    </location>
</feature>
<keyword evidence="3 6" id="KW-0812">Transmembrane</keyword>
<dbReference type="EC" id="4.6.1.1" evidence="9"/>
<dbReference type="EMBL" id="JADBEC010000001">
    <property type="protein sequence ID" value="MBE1506608.1"/>
    <property type="molecule type" value="Genomic_DNA"/>
</dbReference>
<dbReference type="InterPro" id="IPR050697">
    <property type="entry name" value="Adenylyl/Guanylyl_Cyclase_3/4"/>
</dbReference>
<evidence type="ECO:0000256" key="6">
    <source>
        <dbReference type="SAM" id="Phobius"/>
    </source>
</evidence>
<organism evidence="9 10">
    <name type="scientific">Rhizobium viscosum</name>
    <name type="common">Arthrobacter viscosus</name>
    <dbReference type="NCBI Taxonomy" id="1673"/>
    <lineage>
        <taxon>Bacteria</taxon>
        <taxon>Pseudomonadati</taxon>
        <taxon>Pseudomonadota</taxon>
        <taxon>Alphaproteobacteria</taxon>
        <taxon>Hyphomicrobiales</taxon>
        <taxon>Rhizobiaceae</taxon>
        <taxon>Rhizobium/Agrobacterium group</taxon>
        <taxon>Rhizobium</taxon>
    </lineage>
</organism>
<feature type="transmembrane region" description="Helical" evidence="6">
    <location>
        <begin position="41"/>
        <end position="61"/>
    </location>
</feature>
<reference evidence="9 10" key="1">
    <citation type="submission" date="2020-10" db="EMBL/GenBank/DDBJ databases">
        <title>Sequencing the genomes of 1000 actinobacteria strains.</title>
        <authorList>
            <person name="Klenk H.-P."/>
        </authorList>
    </citation>
    <scope>NUCLEOTIDE SEQUENCE [LARGE SCALE GENOMIC DNA]</scope>
    <source>
        <strain evidence="9 10">DSM 7307</strain>
    </source>
</reference>
<dbReference type="Gene3D" id="6.10.340.10">
    <property type="match status" value="1"/>
</dbReference>
<keyword evidence="5 6" id="KW-0472">Membrane</keyword>
<dbReference type="SUPFAM" id="SSF55073">
    <property type="entry name" value="Nucleotide cyclase"/>
    <property type="match status" value="1"/>
</dbReference>
<keyword evidence="4 6" id="KW-1133">Transmembrane helix</keyword>
<comment type="subcellular location">
    <subcellularLocation>
        <location evidence="1">Cell membrane</location>
        <topology evidence="1">Multi-pass membrane protein</topology>
    </subcellularLocation>
</comment>
<keyword evidence="2" id="KW-1003">Cell membrane</keyword>
<dbReference type="SMART" id="SM00044">
    <property type="entry name" value="CYCc"/>
    <property type="match status" value="1"/>
</dbReference>
<protein>
    <submittedName>
        <fullName evidence="9">Adenylate cyclase</fullName>
        <ecNumber evidence="9">4.6.1.1</ecNumber>
    </submittedName>
</protein>
<dbReference type="Gene3D" id="3.30.70.1230">
    <property type="entry name" value="Nucleotide cyclase"/>
    <property type="match status" value="1"/>
</dbReference>
<keyword evidence="10" id="KW-1185">Reference proteome</keyword>
<dbReference type="GO" id="GO:0004016">
    <property type="term" value="F:adenylate cyclase activity"/>
    <property type="evidence" value="ECO:0007669"/>
    <property type="project" value="UniProtKB-EC"/>
</dbReference>
<evidence type="ECO:0000313" key="9">
    <source>
        <dbReference type="EMBL" id="MBE1506608.1"/>
    </source>
</evidence>
<dbReference type="InterPro" id="IPR029787">
    <property type="entry name" value="Nucleotide_cyclase"/>
</dbReference>
<evidence type="ECO:0000259" key="8">
    <source>
        <dbReference type="PROSITE" id="PS50885"/>
    </source>
</evidence>
<proteinExistence type="predicted"/>
<dbReference type="Proteomes" id="UP000620262">
    <property type="component" value="Unassembled WGS sequence"/>
</dbReference>
<evidence type="ECO:0000256" key="5">
    <source>
        <dbReference type="ARBA" id="ARBA00023136"/>
    </source>
</evidence>
<evidence type="ECO:0000256" key="2">
    <source>
        <dbReference type="ARBA" id="ARBA00022475"/>
    </source>
</evidence>
<dbReference type="InterPro" id="IPR029151">
    <property type="entry name" value="Sensor-like_sf"/>
</dbReference>
<dbReference type="CDD" id="cd07302">
    <property type="entry name" value="CHD"/>
    <property type="match status" value="1"/>
</dbReference>
<dbReference type="PANTHER" id="PTHR43081">
    <property type="entry name" value="ADENYLATE CYCLASE, TERMINAL-DIFFERENTIATION SPECIFIC-RELATED"/>
    <property type="match status" value="1"/>
</dbReference>
<evidence type="ECO:0000256" key="1">
    <source>
        <dbReference type="ARBA" id="ARBA00004651"/>
    </source>
</evidence>
<comment type="caution">
    <text evidence="9">The sequence shown here is derived from an EMBL/GenBank/DDBJ whole genome shotgun (WGS) entry which is preliminary data.</text>
</comment>
<dbReference type="Gene3D" id="3.30.450.20">
    <property type="entry name" value="PAS domain"/>
    <property type="match status" value="1"/>
</dbReference>
<dbReference type="InterPro" id="IPR003660">
    <property type="entry name" value="HAMP_dom"/>
</dbReference>
<keyword evidence="9" id="KW-0456">Lyase</keyword>
<accession>A0ABR9ITS5</accession>
<dbReference type="PROSITE" id="PS50885">
    <property type="entry name" value="HAMP"/>
    <property type="match status" value="1"/>
</dbReference>
<dbReference type="PROSITE" id="PS50125">
    <property type="entry name" value="GUANYLATE_CYCLASE_2"/>
    <property type="match status" value="1"/>
</dbReference>
<name>A0ABR9ITS5_RHIVS</name>